<accession>A0ACC1B8P9</accession>
<reference evidence="2" key="1">
    <citation type="journal article" date="2023" name="G3 (Bethesda)">
        <title>Genome assembly and association tests identify interacting loci associated with vigor, precocity, and sex in interspecific pistachio rootstocks.</title>
        <authorList>
            <person name="Palmer W."/>
            <person name="Jacygrad E."/>
            <person name="Sagayaradj S."/>
            <person name="Cavanaugh K."/>
            <person name="Han R."/>
            <person name="Bertier L."/>
            <person name="Beede B."/>
            <person name="Kafkas S."/>
            <person name="Golino D."/>
            <person name="Preece J."/>
            <person name="Michelmore R."/>
        </authorList>
    </citation>
    <scope>NUCLEOTIDE SEQUENCE [LARGE SCALE GENOMIC DNA]</scope>
</reference>
<keyword evidence="2" id="KW-1185">Reference proteome</keyword>
<proteinExistence type="predicted"/>
<protein>
    <submittedName>
        <fullName evidence="1">Uncharacterized protein</fullName>
    </submittedName>
</protein>
<sequence length="117" mass="12704">MYGCNVQIIISGLCVDGDWNSDSASTSITSISSAGKTSSTEGRKNAVRMKRKKRVERIKVVLNNVCPSCAAAGFLMFALVSAEINKQQDGTCRSVSSTLFFNFYSISLAMNRISYVV</sequence>
<dbReference type="EMBL" id="CM047902">
    <property type="protein sequence ID" value="KAJ0095355.1"/>
    <property type="molecule type" value="Genomic_DNA"/>
</dbReference>
<organism evidence="1 2">
    <name type="scientific">Pistacia atlantica</name>
    <dbReference type="NCBI Taxonomy" id="434234"/>
    <lineage>
        <taxon>Eukaryota</taxon>
        <taxon>Viridiplantae</taxon>
        <taxon>Streptophyta</taxon>
        <taxon>Embryophyta</taxon>
        <taxon>Tracheophyta</taxon>
        <taxon>Spermatophyta</taxon>
        <taxon>Magnoliopsida</taxon>
        <taxon>eudicotyledons</taxon>
        <taxon>Gunneridae</taxon>
        <taxon>Pentapetalae</taxon>
        <taxon>rosids</taxon>
        <taxon>malvids</taxon>
        <taxon>Sapindales</taxon>
        <taxon>Anacardiaceae</taxon>
        <taxon>Pistacia</taxon>
    </lineage>
</organism>
<evidence type="ECO:0000313" key="1">
    <source>
        <dbReference type="EMBL" id="KAJ0095355.1"/>
    </source>
</evidence>
<name>A0ACC1B8P9_9ROSI</name>
<comment type="caution">
    <text evidence="1">The sequence shown here is derived from an EMBL/GenBank/DDBJ whole genome shotgun (WGS) entry which is preliminary data.</text>
</comment>
<gene>
    <name evidence="1" type="ORF">Patl1_17036</name>
</gene>
<dbReference type="Proteomes" id="UP001164250">
    <property type="component" value="Chromosome 6"/>
</dbReference>
<evidence type="ECO:0000313" key="2">
    <source>
        <dbReference type="Proteomes" id="UP001164250"/>
    </source>
</evidence>